<dbReference type="Proteomes" id="UP000593571">
    <property type="component" value="Unassembled WGS sequence"/>
</dbReference>
<comment type="caution">
    <text evidence="2">The sequence shown here is derived from an EMBL/GenBank/DDBJ whole genome shotgun (WGS) entry which is preliminary data.</text>
</comment>
<organism evidence="2 3">
    <name type="scientific">Rousettus aegyptiacus</name>
    <name type="common">Egyptian fruit bat</name>
    <name type="synonym">Pteropus aegyptiacus</name>
    <dbReference type="NCBI Taxonomy" id="9407"/>
    <lineage>
        <taxon>Eukaryota</taxon>
        <taxon>Metazoa</taxon>
        <taxon>Chordata</taxon>
        <taxon>Craniata</taxon>
        <taxon>Vertebrata</taxon>
        <taxon>Euteleostomi</taxon>
        <taxon>Mammalia</taxon>
        <taxon>Eutheria</taxon>
        <taxon>Laurasiatheria</taxon>
        <taxon>Chiroptera</taxon>
        <taxon>Yinpterochiroptera</taxon>
        <taxon>Pteropodoidea</taxon>
        <taxon>Pteropodidae</taxon>
        <taxon>Rousettinae</taxon>
        <taxon>Rousettus</taxon>
    </lineage>
</organism>
<feature type="compositionally biased region" description="Basic and acidic residues" evidence="1">
    <location>
        <begin position="127"/>
        <end position="139"/>
    </location>
</feature>
<sequence length="139" mass="14882">MTGPKQVISVAYQGCPQAPVPQVPRETPPTYLAKITKGGVYAAISTSLTAKGATAKSLMHPLPSSHPRPAGKESPPGAGHWDAVHSCHTRGLRNTSEGILERETLDNGWHPNALDPPRNPNPTEASCRSDRDHEVLPEK</sequence>
<feature type="region of interest" description="Disordered" evidence="1">
    <location>
        <begin position="56"/>
        <end position="139"/>
    </location>
</feature>
<dbReference type="AlphaFoldDB" id="A0A7J8C2X0"/>
<protein>
    <submittedName>
        <fullName evidence="2">Uncharacterized protein</fullName>
    </submittedName>
</protein>
<evidence type="ECO:0000256" key="1">
    <source>
        <dbReference type="SAM" id="MobiDB-lite"/>
    </source>
</evidence>
<reference evidence="2 3" key="1">
    <citation type="journal article" date="2020" name="Nature">
        <title>Six reference-quality genomes reveal evolution of bat adaptations.</title>
        <authorList>
            <person name="Jebb D."/>
            <person name="Huang Z."/>
            <person name="Pippel M."/>
            <person name="Hughes G.M."/>
            <person name="Lavrichenko K."/>
            <person name="Devanna P."/>
            <person name="Winkler S."/>
            <person name="Jermiin L.S."/>
            <person name="Skirmuntt E.C."/>
            <person name="Katzourakis A."/>
            <person name="Burkitt-Gray L."/>
            <person name="Ray D.A."/>
            <person name="Sullivan K.A.M."/>
            <person name="Roscito J.G."/>
            <person name="Kirilenko B.M."/>
            <person name="Davalos L.M."/>
            <person name="Corthals A.P."/>
            <person name="Power M.L."/>
            <person name="Jones G."/>
            <person name="Ransome R.D."/>
            <person name="Dechmann D.K.N."/>
            <person name="Locatelli A.G."/>
            <person name="Puechmaille S.J."/>
            <person name="Fedrigo O."/>
            <person name="Jarvis E.D."/>
            <person name="Hiller M."/>
            <person name="Vernes S.C."/>
            <person name="Myers E.W."/>
            <person name="Teeling E.C."/>
        </authorList>
    </citation>
    <scope>NUCLEOTIDE SEQUENCE [LARGE SCALE GENOMIC DNA]</scope>
    <source>
        <strain evidence="2">MRouAeg1</strain>
        <tissue evidence="2">Muscle</tissue>
    </source>
</reference>
<keyword evidence="3" id="KW-1185">Reference proteome</keyword>
<name>A0A7J8C2X0_ROUAE</name>
<evidence type="ECO:0000313" key="3">
    <source>
        <dbReference type="Proteomes" id="UP000593571"/>
    </source>
</evidence>
<proteinExistence type="predicted"/>
<accession>A0A7J8C2X0</accession>
<dbReference type="EMBL" id="JACASE010000015">
    <property type="protein sequence ID" value="KAF6405170.1"/>
    <property type="molecule type" value="Genomic_DNA"/>
</dbReference>
<evidence type="ECO:0000313" key="2">
    <source>
        <dbReference type="EMBL" id="KAF6405170.1"/>
    </source>
</evidence>
<gene>
    <name evidence="2" type="ORF">HJG63_009479</name>
</gene>